<comment type="caution">
    <text evidence="1">The sequence shown here is derived from an EMBL/GenBank/DDBJ whole genome shotgun (WGS) entry which is preliminary data.</text>
</comment>
<dbReference type="EMBL" id="JAMKPW020000041">
    <property type="protein sequence ID" value="KAK8196610.1"/>
    <property type="molecule type" value="Genomic_DNA"/>
</dbReference>
<sequence length="599" mass="65490">MNLLRNCGPCRPQTSQASLSQDLIYEKVRRRVQSSKAGWDATSSTITVFTASFPNPIETMFDLQTLLLYLPLATSALATTIPPLPTAVVPLVPSSISSAFASSLAVNSATRSQDVWPYQTFHSSPLQPPVLSIHKSDAALAAGLLFFDPEDESMAVKGAHTDAPMIMTDDGELVWMGPNPQLSTNLRVQSLDGKDVLTYWHGIGSDIGHGYGSVVVLDDTYTQITEVCPKLGLVTPKNVTWPCDADLHESYITDRGSIIVTAVNVTRADLSGVEGAGQPDGWVFDNLFYEIDVTTGDVLFRWSALEAGIAINSSFAPYDNTTTNSQDNPYDWFHMNAVQQVGDGYIANSRYTWTTYKLDSTGKIEWRIQGQDGGDFTLPEGVHFEWQHDARISSSTTTSATLHYFNNYNSNFNCCTHTHPSQGLELHLDLTNRTATLLKSLEDPTDLIYTQSQGSFQPLSNGNTLLGYGSEAVIKEYGPVSDGNTDSDVRMTIQFGYTSPQPVVQSYRVYRQAWHATPASVPDVVADNGNVWMSWNGATDVTKWAVYAGPSETGLRKVGTVDKRGFESSFGLKGNASWVQVAALQDGEVVRKSRVVRVG</sequence>
<gene>
    <name evidence="1" type="ORF">M8818_006775</name>
</gene>
<name>A0ACC3S994_9PEZI</name>
<organism evidence="1 2">
    <name type="scientific">Zalaria obscura</name>
    <dbReference type="NCBI Taxonomy" id="2024903"/>
    <lineage>
        <taxon>Eukaryota</taxon>
        <taxon>Fungi</taxon>
        <taxon>Dikarya</taxon>
        <taxon>Ascomycota</taxon>
        <taxon>Pezizomycotina</taxon>
        <taxon>Dothideomycetes</taxon>
        <taxon>Dothideomycetidae</taxon>
        <taxon>Dothideales</taxon>
        <taxon>Zalariaceae</taxon>
        <taxon>Zalaria</taxon>
    </lineage>
</organism>
<evidence type="ECO:0000313" key="2">
    <source>
        <dbReference type="Proteomes" id="UP001320706"/>
    </source>
</evidence>
<dbReference type="Proteomes" id="UP001320706">
    <property type="component" value="Unassembled WGS sequence"/>
</dbReference>
<reference evidence="1" key="1">
    <citation type="submission" date="2024-02" db="EMBL/GenBank/DDBJ databases">
        <title>Metagenome Assembled Genome of Zalaria obscura JY119.</title>
        <authorList>
            <person name="Vighnesh L."/>
            <person name="Jagadeeshwari U."/>
            <person name="Venkata Ramana C."/>
            <person name="Sasikala C."/>
        </authorList>
    </citation>
    <scope>NUCLEOTIDE SEQUENCE</scope>
    <source>
        <strain evidence="1">JY119</strain>
    </source>
</reference>
<protein>
    <submittedName>
        <fullName evidence="1">Uncharacterized protein</fullName>
    </submittedName>
</protein>
<evidence type="ECO:0000313" key="1">
    <source>
        <dbReference type="EMBL" id="KAK8196610.1"/>
    </source>
</evidence>
<keyword evidence="2" id="KW-1185">Reference proteome</keyword>
<accession>A0ACC3S994</accession>
<proteinExistence type="predicted"/>